<proteinExistence type="predicted"/>
<evidence type="ECO:0000313" key="2">
    <source>
        <dbReference type="Proteomes" id="UP001140817"/>
    </source>
</evidence>
<comment type="caution">
    <text evidence="1">The sequence shown here is derived from an EMBL/GenBank/DDBJ whole genome shotgun (WGS) entry which is preliminary data.</text>
</comment>
<reference evidence="1" key="1">
    <citation type="submission" date="2022-07" db="EMBL/GenBank/DDBJ databases">
        <title>Enhanced cultured diversity of the mouse gut microbiota enables custom-made synthetic communities.</title>
        <authorList>
            <person name="Afrizal A."/>
        </authorList>
    </citation>
    <scope>NUCLEOTIDE SEQUENCE</scope>
    <source>
        <strain evidence="1">DSM 29186</strain>
    </source>
</reference>
<dbReference type="AlphaFoldDB" id="A0A9X2M942"/>
<sequence>MNSRSNMIILLFVLIGSFVFMAMDINKEKSNNADVNTIQDEVTYENKESSDKLENKKEEDNKDIKIIKDYAKEKSLSNKENDKIKDIVEDFIIAYCSVSEDINPKTRLESVKHLIKYSLYKELNKVIDIETDLATEYYVYRDINKIIIHNVSRDKDKINVDVVVYSDYLDADLSTQAEDVSQDYMLTLEKDNDSWIIDSCIENFK</sequence>
<gene>
    <name evidence="1" type="ORF">NSA58_03655</name>
</gene>
<name>A0A9X2M942_9FIRM</name>
<dbReference type="Proteomes" id="UP001140817">
    <property type="component" value="Unassembled WGS sequence"/>
</dbReference>
<keyword evidence="2" id="KW-1185">Reference proteome</keyword>
<dbReference type="RefSeq" id="WP_257560096.1">
    <property type="nucleotide sequence ID" value="NZ_JANKBY010000024.1"/>
</dbReference>
<organism evidence="1 2">
    <name type="scientific">Terrisporobacter muris</name>
    <dbReference type="NCBI Taxonomy" id="2963284"/>
    <lineage>
        <taxon>Bacteria</taxon>
        <taxon>Bacillati</taxon>
        <taxon>Bacillota</taxon>
        <taxon>Clostridia</taxon>
        <taxon>Peptostreptococcales</taxon>
        <taxon>Peptostreptococcaceae</taxon>
        <taxon>Terrisporobacter</taxon>
    </lineage>
</organism>
<dbReference type="EMBL" id="JANKBY010000024">
    <property type="protein sequence ID" value="MCR1821876.1"/>
    <property type="molecule type" value="Genomic_DNA"/>
</dbReference>
<evidence type="ECO:0000313" key="1">
    <source>
        <dbReference type="EMBL" id="MCR1821876.1"/>
    </source>
</evidence>
<protein>
    <submittedName>
        <fullName evidence="1">Uncharacterized protein</fullName>
    </submittedName>
</protein>
<accession>A0A9X2M942</accession>